<protein>
    <submittedName>
        <fullName evidence="2">Uncharacterized protein</fullName>
    </submittedName>
</protein>
<evidence type="ECO:0000313" key="4">
    <source>
        <dbReference type="Proteomes" id="UP000626109"/>
    </source>
</evidence>
<dbReference type="EMBL" id="CAJNNW010037321">
    <property type="protein sequence ID" value="CAE8740792.1"/>
    <property type="molecule type" value="Genomic_DNA"/>
</dbReference>
<sequence length="396" mass="42905">MAASADLQEPLEWTSEVQLHVGAPAACIRRLRQRFTHKGFQYFDAGLGSWQAAYEQFAAFACFKHDGCLEEGPSAGTSAGRSSVLDSDAPLRPGGSSSETETETSAAAFEARSRSSSSARCGAAEAEVVYEFSVWKDTIGEVSRRLLRVLGQVLTEEFGARPWSFDPGGKQLFVHAHSQLGGNLNHRFDLTPTLLGGQALRFEEVFLEQVRRIWAGDEDRSEAVPRVEVRRPPTTTTTTTAATTTTTATATTAAAAATAAATTARPGDSVWEEFTAELAEAHRLCEPDAFGWRFGGRGAQVELLGLRGRIDLNGQVGLILGPVDLESQRWPVRVVSSGESVRVRRCNLKRAEAQADEEEEEEQKSEAAALHQQQQHVKIHLQSGATLHDSDRSAAG</sequence>
<proteinExistence type="predicted"/>
<comment type="caution">
    <text evidence="2">The sequence shown here is derived from an EMBL/GenBank/DDBJ whole genome shotgun (WGS) entry which is preliminary data.</text>
</comment>
<feature type="region of interest" description="Disordered" evidence="1">
    <location>
        <begin position="352"/>
        <end position="396"/>
    </location>
</feature>
<dbReference type="Proteomes" id="UP000626109">
    <property type="component" value="Unassembled WGS sequence"/>
</dbReference>
<dbReference type="EMBL" id="CAJNNW010033599">
    <property type="protein sequence ID" value="CAE8719652.1"/>
    <property type="molecule type" value="Genomic_DNA"/>
</dbReference>
<feature type="compositionally biased region" description="Polar residues" evidence="1">
    <location>
        <begin position="75"/>
        <end position="85"/>
    </location>
</feature>
<name>A0A813L5B7_POLGL</name>
<feature type="compositionally biased region" description="Acidic residues" evidence="1">
    <location>
        <begin position="354"/>
        <end position="363"/>
    </location>
</feature>
<feature type="region of interest" description="Disordered" evidence="1">
    <location>
        <begin position="74"/>
        <end position="111"/>
    </location>
</feature>
<dbReference type="AlphaFoldDB" id="A0A813L5B7"/>
<evidence type="ECO:0000313" key="3">
    <source>
        <dbReference type="EMBL" id="CAE8740792.1"/>
    </source>
</evidence>
<evidence type="ECO:0000313" key="2">
    <source>
        <dbReference type="EMBL" id="CAE8719652.1"/>
    </source>
</evidence>
<gene>
    <name evidence="2" type="ORF">PGLA2088_LOCUS40804</name>
    <name evidence="3" type="ORF">PGLA2088_LOCUS50165</name>
</gene>
<reference evidence="2" key="1">
    <citation type="submission" date="2021-02" db="EMBL/GenBank/DDBJ databases">
        <authorList>
            <person name="Dougan E. K."/>
            <person name="Rhodes N."/>
            <person name="Thang M."/>
            <person name="Chan C."/>
        </authorList>
    </citation>
    <scope>NUCLEOTIDE SEQUENCE</scope>
</reference>
<feature type="compositionally biased region" description="Low complexity" evidence="1">
    <location>
        <begin position="94"/>
        <end position="111"/>
    </location>
</feature>
<evidence type="ECO:0000256" key="1">
    <source>
        <dbReference type="SAM" id="MobiDB-lite"/>
    </source>
</evidence>
<organism evidence="2 4">
    <name type="scientific">Polarella glacialis</name>
    <name type="common">Dinoflagellate</name>
    <dbReference type="NCBI Taxonomy" id="89957"/>
    <lineage>
        <taxon>Eukaryota</taxon>
        <taxon>Sar</taxon>
        <taxon>Alveolata</taxon>
        <taxon>Dinophyceae</taxon>
        <taxon>Suessiales</taxon>
        <taxon>Suessiaceae</taxon>
        <taxon>Polarella</taxon>
    </lineage>
</organism>
<accession>A0A813L5B7</accession>